<reference evidence="2" key="1">
    <citation type="submission" date="2023-04" db="EMBL/GenBank/DDBJ databases">
        <authorList>
            <consortium name="ELIXIR-Norway"/>
        </authorList>
    </citation>
    <scope>NUCLEOTIDE SEQUENCE [LARGE SCALE GENOMIC DNA]</scope>
</reference>
<name>A0ABN8Z8M8_RANTA</name>
<accession>A0ABN8Z8M8</accession>
<dbReference type="EMBL" id="OX459964">
    <property type="protein sequence ID" value="CAI9168511.1"/>
    <property type="molecule type" value="Genomic_DNA"/>
</dbReference>
<proteinExistence type="predicted"/>
<keyword evidence="3" id="KW-1185">Reference proteome</keyword>
<evidence type="ECO:0000313" key="2">
    <source>
        <dbReference type="EMBL" id="CAI9168511.1"/>
    </source>
</evidence>
<sequence length="124" mass="13454">MYDSGSAHAILSLPPPATPGAPSSPKCQGVWLWDVTTRSRRMVVHRQPPLLSVGDLLEEDASSHSTARSKSLAQRAPPERERGRNDGVDLAFCGTSSCTALLIIHQQPNQTAVNKPAQRGTRRF</sequence>
<feature type="region of interest" description="Disordered" evidence="1">
    <location>
        <begin position="55"/>
        <end position="88"/>
    </location>
</feature>
<organism evidence="2 3">
    <name type="scientific">Rangifer tarandus platyrhynchus</name>
    <name type="common">Svalbard reindeer</name>
    <dbReference type="NCBI Taxonomy" id="3082113"/>
    <lineage>
        <taxon>Eukaryota</taxon>
        <taxon>Metazoa</taxon>
        <taxon>Chordata</taxon>
        <taxon>Craniata</taxon>
        <taxon>Vertebrata</taxon>
        <taxon>Euteleostomi</taxon>
        <taxon>Mammalia</taxon>
        <taxon>Eutheria</taxon>
        <taxon>Laurasiatheria</taxon>
        <taxon>Artiodactyla</taxon>
        <taxon>Ruminantia</taxon>
        <taxon>Pecora</taxon>
        <taxon>Cervidae</taxon>
        <taxon>Odocoileinae</taxon>
        <taxon>Rangifer</taxon>
    </lineage>
</organism>
<evidence type="ECO:0000313" key="3">
    <source>
        <dbReference type="Proteomes" id="UP001176941"/>
    </source>
</evidence>
<feature type="compositionally biased region" description="Polar residues" evidence="1">
    <location>
        <begin position="63"/>
        <end position="72"/>
    </location>
</feature>
<protein>
    <submittedName>
        <fullName evidence="2">Uncharacterized protein</fullName>
    </submittedName>
</protein>
<feature type="compositionally biased region" description="Basic and acidic residues" evidence="1">
    <location>
        <begin position="77"/>
        <end position="87"/>
    </location>
</feature>
<dbReference type="Proteomes" id="UP001176941">
    <property type="component" value="Chromosome 28"/>
</dbReference>
<gene>
    <name evidence="2" type="ORF">MRATA1EN1_LOCUS17473</name>
</gene>
<evidence type="ECO:0000256" key="1">
    <source>
        <dbReference type="SAM" id="MobiDB-lite"/>
    </source>
</evidence>